<organism evidence="3 4">
    <name type="scientific">Candidatus Iainarchaeum sp</name>
    <dbReference type="NCBI Taxonomy" id="3101447"/>
    <lineage>
        <taxon>Archaea</taxon>
        <taxon>Candidatus Iainarchaeota</taxon>
        <taxon>Candidatus Iainarchaeia</taxon>
        <taxon>Candidatus Iainarchaeales</taxon>
        <taxon>Candidatus Iainarchaeaceae</taxon>
        <taxon>Candidatus Iainarchaeum</taxon>
    </lineage>
</organism>
<feature type="transmembrane region" description="Helical" evidence="2">
    <location>
        <begin position="192"/>
        <end position="214"/>
    </location>
</feature>
<accession>A0A2D6LQ59</accession>
<keyword evidence="2" id="KW-1133">Transmembrane helix</keyword>
<keyword evidence="1" id="KW-0175">Coiled coil</keyword>
<comment type="caution">
    <text evidence="3">The sequence shown here is derived from an EMBL/GenBank/DDBJ whole genome shotgun (WGS) entry which is preliminary data.</text>
</comment>
<reference evidence="4" key="1">
    <citation type="submission" date="2017-09" db="EMBL/GenBank/DDBJ databases">
        <title>The Reconstruction of 2,631 Draft Metagenome-Assembled Genomes from the Global Oceans.</title>
        <authorList>
            <person name="Tully B.J."/>
            <person name="Graham E.D."/>
            <person name="Heidelberg J.F."/>
        </authorList>
    </citation>
    <scope>NUCLEOTIDE SEQUENCE [LARGE SCALE GENOMIC DNA]</scope>
</reference>
<evidence type="ECO:0008006" key="5">
    <source>
        <dbReference type="Google" id="ProtNLM"/>
    </source>
</evidence>
<dbReference type="Proteomes" id="UP000226712">
    <property type="component" value="Unassembled WGS sequence"/>
</dbReference>
<keyword evidence="2" id="KW-0812">Transmembrane</keyword>
<evidence type="ECO:0000313" key="4">
    <source>
        <dbReference type="Proteomes" id="UP000226712"/>
    </source>
</evidence>
<keyword evidence="2" id="KW-0472">Membrane</keyword>
<evidence type="ECO:0000313" key="3">
    <source>
        <dbReference type="EMBL" id="MAG18337.1"/>
    </source>
</evidence>
<dbReference type="EMBL" id="NZBD01000015">
    <property type="protein sequence ID" value="MAG18337.1"/>
    <property type="molecule type" value="Genomic_DNA"/>
</dbReference>
<evidence type="ECO:0000256" key="2">
    <source>
        <dbReference type="SAM" id="Phobius"/>
    </source>
</evidence>
<gene>
    <name evidence="3" type="ORF">CL944_02600</name>
</gene>
<dbReference type="AlphaFoldDB" id="A0A2D6LQ59"/>
<evidence type="ECO:0000256" key="1">
    <source>
        <dbReference type="SAM" id="Coils"/>
    </source>
</evidence>
<name>A0A2D6LQ59_9ARCH</name>
<feature type="coiled-coil region" evidence="1">
    <location>
        <begin position="122"/>
        <end position="156"/>
    </location>
</feature>
<feature type="transmembrane region" description="Helical" evidence="2">
    <location>
        <begin position="164"/>
        <end position="186"/>
    </location>
</feature>
<protein>
    <recommendedName>
        <fullName evidence="5">DUF2207 domain-containing protein</fullName>
    </recommendedName>
</protein>
<proteinExistence type="predicted"/>
<sequence length="217" mass="24189">MAKQETSIIEIIEKMVKEGESEEKIISTLKDLGVEPEKAKRLLLLGQADTFALLKGEIKKIVQSELEQEKPTLKKFIQEEAMNTADDSRQQLTKAVISDLKEYEKDITGQSKTFQEQIGDNIHKVNDLNERVKNKLNELGEAVRQVQIDMDEVRLKGIGGRNKLIGNSLLALGILFGIGDAFLFFVNFGNPLAIDTVIVMTIMALIAVTMLFVATVI</sequence>